<dbReference type="OrthoDB" id="59699at2759"/>
<evidence type="ECO:0000313" key="3">
    <source>
        <dbReference type="Proteomes" id="UP000076532"/>
    </source>
</evidence>
<evidence type="ECO:0000256" key="1">
    <source>
        <dbReference type="SAM" id="MobiDB-lite"/>
    </source>
</evidence>
<protein>
    <recommendedName>
        <fullName evidence="4">G domain-containing protein</fullName>
    </recommendedName>
</protein>
<dbReference type="STRING" id="436010.A0A167XH31"/>
<sequence length="626" mass="69768">MSLFKSLRRLNASSTSRDLLPLFEGVQPLDAASTSRDSIPPFEGVQPLDAASTSRDSIPSFEGVQPLDASSTSGDSTPTLEGVQAPFAQVGSAPHSAPVLPREYDEDTERIRNRFYRFRALIIGRANSGKTTILQKVCGTTKEPDVLDVRGDLIKARRSELERLRPLKFPMRSSDVRTRKFPMPSGDRGLHDINNTMVFASNPGFIFHDSRGFESGSAQELDAVTTFLSDRSKSTELQDQVHAVWYCIPLDDDRPFTRAEINFFSECGTGSVPVIVIFTKFDAMDDKAFGKLIEQGLSTDEARARAPDHAAVMFERDVLHVLYGMKYPPKSHVLLRDMNHPQASCKELVDCTASVIDNDVLKLLFVSNQRNNLALCMQSAMKELRASFTDFPAIQIAFMKWFPHTVLRRNSDSTDHEHHKADSCALTVAVDYYAPYLKADPCTLDLAGFEADLYNVDLTVEANIYTWDLTGSYRCESGLHAPYLEADLCTLTVELLASPLSFTEVLHSCHTKADVMEFGIQRRLERLVQVSGESSKASSAVAVFIIILELSFFFWDKKPSHKCFSQALGVYEKATSNHEAVMRAVEDTSGMKQDSEEEKKAFLARMTEIVLSHRLSDSYRAETGTG</sequence>
<dbReference type="SUPFAM" id="SSF52540">
    <property type="entry name" value="P-loop containing nucleoside triphosphate hydrolases"/>
    <property type="match status" value="1"/>
</dbReference>
<reference evidence="2 3" key="1">
    <citation type="journal article" date="2016" name="Mol. Biol. Evol.">
        <title>Comparative Genomics of Early-Diverging Mushroom-Forming Fungi Provides Insights into the Origins of Lignocellulose Decay Capabilities.</title>
        <authorList>
            <person name="Nagy L.G."/>
            <person name="Riley R."/>
            <person name="Tritt A."/>
            <person name="Adam C."/>
            <person name="Daum C."/>
            <person name="Floudas D."/>
            <person name="Sun H."/>
            <person name="Yadav J.S."/>
            <person name="Pangilinan J."/>
            <person name="Larsson K.H."/>
            <person name="Matsuura K."/>
            <person name="Barry K."/>
            <person name="Labutti K."/>
            <person name="Kuo R."/>
            <person name="Ohm R.A."/>
            <person name="Bhattacharya S.S."/>
            <person name="Shirouzu T."/>
            <person name="Yoshinaga Y."/>
            <person name="Martin F.M."/>
            <person name="Grigoriev I.V."/>
            <person name="Hibbett D.S."/>
        </authorList>
    </citation>
    <scope>NUCLEOTIDE SEQUENCE [LARGE SCALE GENOMIC DNA]</scope>
    <source>
        <strain evidence="2 3">CBS 109695</strain>
    </source>
</reference>
<dbReference type="EMBL" id="KV417758">
    <property type="protein sequence ID" value="KZP07215.1"/>
    <property type="molecule type" value="Genomic_DNA"/>
</dbReference>
<evidence type="ECO:0008006" key="4">
    <source>
        <dbReference type="Google" id="ProtNLM"/>
    </source>
</evidence>
<keyword evidence="3" id="KW-1185">Reference proteome</keyword>
<dbReference type="InterPro" id="IPR027417">
    <property type="entry name" value="P-loop_NTPase"/>
</dbReference>
<organism evidence="2 3">
    <name type="scientific">Athelia psychrophila</name>
    <dbReference type="NCBI Taxonomy" id="1759441"/>
    <lineage>
        <taxon>Eukaryota</taxon>
        <taxon>Fungi</taxon>
        <taxon>Dikarya</taxon>
        <taxon>Basidiomycota</taxon>
        <taxon>Agaricomycotina</taxon>
        <taxon>Agaricomycetes</taxon>
        <taxon>Agaricomycetidae</taxon>
        <taxon>Atheliales</taxon>
        <taxon>Atheliaceae</taxon>
        <taxon>Athelia</taxon>
    </lineage>
</organism>
<dbReference type="AlphaFoldDB" id="A0A167XH31"/>
<accession>A0A167XH31</accession>
<proteinExistence type="predicted"/>
<feature type="region of interest" description="Disordered" evidence="1">
    <location>
        <begin position="32"/>
        <end position="79"/>
    </location>
</feature>
<evidence type="ECO:0000313" key="2">
    <source>
        <dbReference type="EMBL" id="KZP07215.1"/>
    </source>
</evidence>
<feature type="compositionally biased region" description="Polar residues" evidence="1">
    <location>
        <begin position="68"/>
        <end position="79"/>
    </location>
</feature>
<name>A0A167XH31_9AGAM</name>
<gene>
    <name evidence="2" type="ORF">FIBSPDRAFT_998546</name>
</gene>
<dbReference type="Proteomes" id="UP000076532">
    <property type="component" value="Unassembled WGS sequence"/>
</dbReference>
<dbReference type="Gene3D" id="3.40.50.300">
    <property type="entry name" value="P-loop containing nucleotide triphosphate hydrolases"/>
    <property type="match status" value="1"/>
</dbReference>